<dbReference type="Proteomes" id="UP001237156">
    <property type="component" value="Unassembled WGS sequence"/>
</dbReference>
<dbReference type="AlphaFoldDB" id="A0AAW6RKF9"/>
<evidence type="ECO:0000313" key="1">
    <source>
        <dbReference type="EMBL" id="MDG9699202.1"/>
    </source>
</evidence>
<sequence length="59" mass="6717">MDVSFGLMRQPRWPIQRTCREKTGDSRVLGLSGKPLLKKKQIQGCLNALSRNEYGDILL</sequence>
<name>A0AAW6RKF9_9BURK</name>
<proteinExistence type="predicted"/>
<keyword evidence="2" id="KW-1185">Reference proteome</keyword>
<accession>A0AAW6RKF9</accession>
<organism evidence="1 2">
    <name type="scientific">Ottowia cancrivicina</name>
    <dbReference type="NCBI Taxonomy" id="3040346"/>
    <lineage>
        <taxon>Bacteria</taxon>
        <taxon>Pseudomonadati</taxon>
        <taxon>Pseudomonadota</taxon>
        <taxon>Betaproteobacteria</taxon>
        <taxon>Burkholderiales</taxon>
        <taxon>Comamonadaceae</taxon>
        <taxon>Ottowia</taxon>
    </lineage>
</organism>
<reference evidence="1 2" key="1">
    <citation type="submission" date="2023-04" db="EMBL/GenBank/DDBJ databases">
        <title>Ottowia paracancer sp. nov., isolated from human stomach.</title>
        <authorList>
            <person name="Song Y."/>
        </authorList>
    </citation>
    <scope>NUCLEOTIDE SEQUENCE [LARGE SCALE GENOMIC DNA]</scope>
    <source>
        <strain evidence="1 2">10c7w1</strain>
    </source>
</reference>
<comment type="caution">
    <text evidence="1">The sequence shown here is derived from an EMBL/GenBank/DDBJ whole genome shotgun (WGS) entry which is preliminary data.</text>
</comment>
<evidence type="ECO:0000313" key="2">
    <source>
        <dbReference type="Proteomes" id="UP001237156"/>
    </source>
</evidence>
<protein>
    <submittedName>
        <fullName evidence="1">Uncharacterized protein</fullName>
    </submittedName>
</protein>
<dbReference type="EMBL" id="JARVII010000008">
    <property type="protein sequence ID" value="MDG9699202.1"/>
    <property type="molecule type" value="Genomic_DNA"/>
</dbReference>
<gene>
    <name evidence="1" type="ORF">QB898_05610</name>
</gene>